<dbReference type="EMBL" id="HG673501">
    <property type="protein sequence ID" value="CDI83834.1"/>
    <property type="molecule type" value="Genomic_DNA"/>
</dbReference>
<protein>
    <submittedName>
        <fullName evidence="2">Uncharacterized protein</fullName>
    </submittedName>
</protein>
<dbReference type="Proteomes" id="UP000018050">
    <property type="component" value="Unassembled WGS sequence"/>
</dbReference>
<gene>
    <name evidence="2" type="ORF">EAH_00044700</name>
</gene>
<organism evidence="2 3">
    <name type="scientific">Eimeria acervulina</name>
    <name type="common">Coccidian parasite</name>
    <dbReference type="NCBI Taxonomy" id="5801"/>
    <lineage>
        <taxon>Eukaryota</taxon>
        <taxon>Sar</taxon>
        <taxon>Alveolata</taxon>
        <taxon>Apicomplexa</taxon>
        <taxon>Conoidasida</taxon>
        <taxon>Coccidia</taxon>
        <taxon>Eucoccidiorida</taxon>
        <taxon>Eimeriorina</taxon>
        <taxon>Eimeriidae</taxon>
        <taxon>Eimeria</taxon>
    </lineage>
</organism>
<feature type="region of interest" description="Disordered" evidence="1">
    <location>
        <begin position="60"/>
        <end position="80"/>
    </location>
</feature>
<evidence type="ECO:0000256" key="1">
    <source>
        <dbReference type="SAM" id="MobiDB-lite"/>
    </source>
</evidence>
<reference evidence="2" key="2">
    <citation type="submission" date="2013-10" db="EMBL/GenBank/DDBJ databases">
        <authorList>
            <person name="Aslett M."/>
        </authorList>
    </citation>
    <scope>NUCLEOTIDE SEQUENCE</scope>
    <source>
        <strain evidence="2">Houghton</strain>
    </source>
</reference>
<sequence length="406" mass="45578">MALPPFEATSSQEAECCHLGRPIFESLDHPAIFRFRKDYQQHRLGHAKGAKGEVGEALREVQEQQQQHGGAGQQHHAAPRLPEGISEEDAESLLSPFGAYEADSPFHRDEQLLLQIARWRMAYQRFRTGGARGAAGDLEEIARGLSLKALKLLPVVQLAEVLKRDKQPKAPELQLPSPHLHFGGGKLGFGLVLQAMLRAQMKDLILLQRPSEDFKPLLEAEKRESVPVFVNGEKVCSLRVPEEERVILYACENDHGAVARLKEDLKNKLLLLPCMVDRICASRHIFSDKIEVVAEPYEGEIVVLDRPETAPPPPFGGSNVHAPQLQKALDAAAAEPLLAALRELSLLKETEMNEKQRNIMWGWLAARCLHLLWEHDKEVIKRTHNLQTDEEVVVMLLDYGVKTLKR</sequence>
<dbReference type="AlphaFoldDB" id="U6GZ71"/>
<evidence type="ECO:0000313" key="3">
    <source>
        <dbReference type="Proteomes" id="UP000018050"/>
    </source>
</evidence>
<accession>U6GZ71</accession>
<feature type="compositionally biased region" description="Low complexity" evidence="1">
    <location>
        <begin position="64"/>
        <end position="76"/>
    </location>
</feature>
<dbReference type="RefSeq" id="XP_013247102.1">
    <property type="nucleotide sequence ID" value="XM_013391648.1"/>
</dbReference>
<dbReference type="GeneID" id="25272540"/>
<reference evidence="2" key="1">
    <citation type="submission" date="2013-10" db="EMBL/GenBank/DDBJ databases">
        <title>Genomic analysis of the causative agents of coccidiosis in chickens.</title>
        <authorList>
            <person name="Reid A.J."/>
            <person name="Blake D."/>
            <person name="Billington K."/>
            <person name="Browne H."/>
            <person name="Dunn M."/>
            <person name="Hung S."/>
            <person name="Kawahara F."/>
            <person name="Miranda-Saavedra D."/>
            <person name="Mourier T."/>
            <person name="Nagra H."/>
            <person name="Otto T.D."/>
            <person name="Rawlings N."/>
            <person name="Sanchez A."/>
            <person name="Sanders M."/>
            <person name="Subramaniam C."/>
            <person name="Tay Y."/>
            <person name="Dear P."/>
            <person name="Doerig C."/>
            <person name="Gruber A."/>
            <person name="Parkinson J."/>
            <person name="Shirley M."/>
            <person name="Wan K.L."/>
            <person name="Berriman M."/>
            <person name="Tomley F."/>
            <person name="Pain A."/>
        </authorList>
    </citation>
    <scope>NUCLEOTIDE SEQUENCE</scope>
    <source>
        <strain evidence="2">Houghton</strain>
    </source>
</reference>
<name>U6GZ71_EIMAC</name>
<dbReference type="OrthoDB" id="347791at2759"/>
<evidence type="ECO:0000313" key="2">
    <source>
        <dbReference type="EMBL" id="CDI83834.1"/>
    </source>
</evidence>
<proteinExistence type="predicted"/>
<keyword evidence="3" id="KW-1185">Reference proteome</keyword>
<dbReference type="VEuPathDB" id="ToxoDB:EAH_00044700"/>